<evidence type="ECO:0000313" key="1">
    <source>
        <dbReference type="EMBL" id="VFU54787.1"/>
    </source>
</evidence>
<protein>
    <submittedName>
        <fullName evidence="1">Uncharacterized protein</fullName>
    </submittedName>
</protein>
<accession>A0A6N2MKM4</accession>
<name>A0A6N2MKM4_SALVM</name>
<organism evidence="1">
    <name type="scientific">Salix viminalis</name>
    <name type="common">Common osier</name>
    <name type="synonym">Basket willow</name>
    <dbReference type="NCBI Taxonomy" id="40686"/>
    <lineage>
        <taxon>Eukaryota</taxon>
        <taxon>Viridiplantae</taxon>
        <taxon>Streptophyta</taxon>
        <taxon>Embryophyta</taxon>
        <taxon>Tracheophyta</taxon>
        <taxon>Spermatophyta</taxon>
        <taxon>Magnoliopsida</taxon>
        <taxon>eudicotyledons</taxon>
        <taxon>Gunneridae</taxon>
        <taxon>Pentapetalae</taxon>
        <taxon>rosids</taxon>
        <taxon>fabids</taxon>
        <taxon>Malpighiales</taxon>
        <taxon>Salicaceae</taxon>
        <taxon>Saliceae</taxon>
        <taxon>Salix</taxon>
    </lineage>
</organism>
<sequence>MAMLRDRFKEMILRLRNESEFCETESLTRPTTFAFLPVVFDKQVSINEAREVCHNWWMREALEELCKEQSRNLQAQS</sequence>
<gene>
    <name evidence="1" type="ORF">SVIM_LOCUS385303</name>
</gene>
<proteinExistence type="predicted"/>
<reference evidence="1" key="1">
    <citation type="submission" date="2019-03" db="EMBL/GenBank/DDBJ databases">
        <authorList>
            <person name="Mank J."/>
            <person name="Almeida P."/>
        </authorList>
    </citation>
    <scope>NUCLEOTIDE SEQUENCE</scope>
    <source>
        <strain evidence="1">78183</strain>
    </source>
</reference>
<dbReference type="EMBL" id="CAADRP010001852">
    <property type="protein sequence ID" value="VFU54787.1"/>
    <property type="molecule type" value="Genomic_DNA"/>
</dbReference>
<dbReference type="AlphaFoldDB" id="A0A6N2MKM4"/>